<feature type="domain" description="Recombinase" evidence="3">
    <location>
        <begin position="200"/>
        <end position="307"/>
    </location>
</feature>
<dbReference type="InterPro" id="IPR006119">
    <property type="entry name" value="Resolv_N"/>
</dbReference>
<dbReference type="SMART" id="SM00857">
    <property type="entry name" value="Resolvase"/>
    <property type="match status" value="1"/>
</dbReference>
<evidence type="ECO:0008006" key="6">
    <source>
        <dbReference type="Google" id="ProtNLM"/>
    </source>
</evidence>
<dbReference type="Pfam" id="PF07508">
    <property type="entry name" value="Recombinase"/>
    <property type="match status" value="1"/>
</dbReference>
<dbReference type="InterPro" id="IPR025827">
    <property type="entry name" value="Zn_ribbon_recom_dom"/>
</dbReference>
<reference evidence="4 5" key="1">
    <citation type="journal article" date="2016" name="Nat. Commun.">
        <title>Thousands of microbial genomes shed light on interconnected biogeochemical processes in an aquifer system.</title>
        <authorList>
            <person name="Anantharaman K."/>
            <person name="Brown C.T."/>
            <person name="Hug L.A."/>
            <person name="Sharon I."/>
            <person name="Castelle C.J."/>
            <person name="Probst A.J."/>
            <person name="Thomas B.C."/>
            <person name="Singh A."/>
            <person name="Wilkins M.J."/>
            <person name="Karaoz U."/>
            <person name="Brodie E.L."/>
            <person name="Williams K.H."/>
            <person name="Hubbard S.S."/>
            <person name="Banfield J.F."/>
        </authorList>
    </citation>
    <scope>NUCLEOTIDE SEQUENCE [LARGE SCALE GENOMIC DNA]</scope>
</reference>
<dbReference type="GO" id="GO:0000150">
    <property type="term" value="F:DNA strand exchange activity"/>
    <property type="evidence" value="ECO:0007669"/>
    <property type="project" value="InterPro"/>
</dbReference>
<gene>
    <name evidence="4" type="ORF">A2784_00200</name>
</gene>
<dbReference type="PROSITE" id="PS51736">
    <property type="entry name" value="RECOMBINASES_3"/>
    <property type="match status" value="1"/>
</dbReference>
<dbReference type="Pfam" id="PF00239">
    <property type="entry name" value="Resolvase"/>
    <property type="match status" value="1"/>
</dbReference>
<evidence type="ECO:0000256" key="1">
    <source>
        <dbReference type="SAM" id="Coils"/>
    </source>
</evidence>
<dbReference type="Proteomes" id="UP000177324">
    <property type="component" value="Unassembled WGS sequence"/>
</dbReference>
<dbReference type="Pfam" id="PF13408">
    <property type="entry name" value="Zn_ribbon_recom"/>
    <property type="match status" value="1"/>
</dbReference>
<evidence type="ECO:0000313" key="4">
    <source>
        <dbReference type="EMBL" id="OGY16085.1"/>
    </source>
</evidence>
<dbReference type="EMBL" id="MHCH01000050">
    <property type="protein sequence ID" value="OGY16085.1"/>
    <property type="molecule type" value="Genomic_DNA"/>
</dbReference>
<dbReference type="CDD" id="cd00338">
    <property type="entry name" value="Ser_Recombinase"/>
    <property type="match status" value="1"/>
</dbReference>
<protein>
    <recommendedName>
        <fullName evidence="6">Recombinase domain-containing protein</fullName>
    </recommendedName>
</protein>
<evidence type="ECO:0000259" key="3">
    <source>
        <dbReference type="PROSITE" id="PS51737"/>
    </source>
</evidence>
<dbReference type="Gene3D" id="3.40.50.1390">
    <property type="entry name" value="Resolvase, N-terminal catalytic domain"/>
    <property type="match status" value="1"/>
</dbReference>
<feature type="domain" description="Resolvase/invertase-type recombinase catalytic" evidence="2">
    <location>
        <begin position="47"/>
        <end position="193"/>
    </location>
</feature>
<dbReference type="SUPFAM" id="SSF53041">
    <property type="entry name" value="Resolvase-like"/>
    <property type="match status" value="1"/>
</dbReference>
<proteinExistence type="predicted"/>
<dbReference type="Gene3D" id="3.90.1750.20">
    <property type="entry name" value="Putative Large Serine Recombinase, Chain B, Domain 2"/>
    <property type="match status" value="1"/>
</dbReference>
<name>A0A1G1VL08_9BACT</name>
<dbReference type="GO" id="GO:0003677">
    <property type="term" value="F:DNA binding"/>
    <property type="evidence" value="ECO:0007669"/>
    <property type="project" value="InterPro"/>
</dbReference>
<dbReference type="AlphaFoldDB" id="A0A1G1VL08"/>
<dbReference type="PANTHER" id="PTHR30461">
    <property type="entry name" value="DNA-INVERTASE FROM LAMBDOID PROPHAGE"/>
    <property type="match status" value="1"/>
</dbReference>
<dbReference type="PROSITE" id="PS51737">
    <property type="entry name" value="RECOMBINASE_DNA_BIND"/>
    <property type="match status" value="1"/>
</dbReference>
<comment type="caution">
    <text evidence="4">The sequence shown here is derived from an EMBL/GenBank/DDBJ whole genome shotgun (WGS) entry which is preliminary data.</text>
</comment>
<evidence type="ECO:0000313" key="5">
    <source>
        <dbReference type="Proteomes" id="UP000177324"/>
    </source>
</evidence>
<dbReference type="InterPro" id="IPR036162">
    <property type="entry name" value="Resolvase-like_N_sf"/>
</dbReference>
<accession>A0A1G1VL08</accession>
<evidence type="ECO:0000259" key="2">
    <source>
        <dbReference type="PROSITE" id="PS51736"/>
    </source>
</evidence>
<keyword evidence="1" id="KW-0175">Coiled coil</keyword>
<dbReference type="InterPro" id="IPR038109">
    <property type="entry name" value="DNA_bind_recomb_sf"/>
</dbReference>
<sequence>MKRCARRGGGRGERIKASQRGKFKAAAERIRSKRKCKNFSKTTTMIKYFIYCRKSTDEAERQVLSIEAQIAELKEFAKKENLEIVGYFTEAKTAKKPGREKFEQMLKLIEKGEASGILSWHADRLARNSVDGGKIIYLLDIGKLQSLKFPTLWFENTPQGKFMLSIAFGQSKYYIDNLSENVKRGIRQKLRNGVYPNKAPIGYLNEPRKRTIEVDPKTTRLVQKAFKLFATGKYTFVDIDKFFFKQGVKSTTNKYLRMDKIRNMLKSPFYYGVFEFAGEIYQGTHKPIISKTLFDKCQEVIRRKSKTHINHKDEFWFLGLAECKECNSAITAEKHFKFYPKTRGKVRYDYYRCGKKHGFCSQKYVSGQEFEKQIREILFRHSLHELNAKRMLNWLHADEVNERKTVENKISLLKPQLSNVEQKLDRLLTGYLDQVIETNEYQKAKKKLFEEKTKFEEQISSFEKNQFAWVELVKDFVNSALEAHKIARAKNNGEELVFFAKKVGSNYFLSGRRLEFSPLRGFNTLAAPAPAASAPLHLHDLRKVWESNPPIAFTMKV</sequence>
<organism evidence="4 5">
    <name type="scientific">Candidatus Chisholmbacteria bacterium RIFCSPHIGHO2_01_FULL_48_12</name>
    <dbReference type="NCBI Taxonomy" id="1797589"/>
    <lineage>
        <taxon>Bacteria</taxon>
        <taxon>Candidatus Chisholmiibacteriota</taxon>
    </lineage>
</organism>
<feature type="coiled-coil region" evidence="1">
    <location>
        <begin position="438"/>
        <end position="465"/>
    </location>
</feature>
<dbReference type="InterPro" id="IPR050639">
    <property type="entry name" value="SSR_resolvase"/>
</dbReference>
<dbReference type="PANTHER" id="PTHR30461:SF23">
    <property type="entry name" value="DNA RECOMBINASE-RELATED"/>
    <property type="match status" value="1"/>
</dbReference>
<dbReference type="InterPro" id="IPR011109">
    <property type="entry name" value="DNA_bind_recombinase_dom"/>
</dbReference>